<feature type="non-terminal residue" evidence="2">
    <location>
        <position position="126"/>
    </location>
</feature>
<dbReference type="AlphaFoldDB" id="V5H845"/>
<feature type="region of interest" description="Disordered" evidence="1">
    <location>
        <begin position="102"/>
        <end position="126"/>
    </location>
</feature>
<evidence type="ECO:0000313" key="2">
    <source>
        <dbReference type="EMBL" id="JAB79350.1"/>
    </source>
</evidence>
<dbReference type="EMBL" id="GANP01005118">
    <property type="protein sequence ID" value="JAB79350.1"/>
    <property type="molecule type" value="mRNA"/>
</dbReference>
<proteinExistence type="evidence at transcript level"/>
<sequence>VSQDYQTSLNATCSCDLPLGDSTFYVLFKEDSVSHRHSPPSHLTLDSHVTLLQLDEPNSDKLYELKERCSKSHRVRRSGDYGLAYGGGYSSYDSYGGNSYSAPSYSAPSYSAPSYSMPSYSAPSYS</sequence>
<feature type="non-terminal residue" evidence="2">
    <location>
        <position position="1"/>
    </location>
</feature>
<name>V5H845_IXORI</name>
<organism evidence="2">
    <name type="scientific">Ixodes ricinus</name>
    <name type="common">Common tick</name>
    <name type="synonym">Acarus ricinus</name>
    <dbReference type="NCBI Taxonomy" id="34613"/>
    <lineage>
        <taxon>Eukaryota</taxon>
        <taxon>Metazoa</taxon>
        <taxon>Ecdysozoa</taxon>
        <taxon>Arthropoda</taxon>
        <taxon>Chelicerata</taxon>
        <taxon>Arachnida</taxon>
        <taxon>Acari</taxon>
        <taxon>Parasitiformes</taxon>
        <taxon>Ixodida</taxon>
        <taxon>Ixodoidea</taxon>
        <taxon>Ixodidae</taxon>
        <taxon>Ixodinae</taxon>
        <taxon>Ixodes</taxon>
    </lineage>
</organism>
<accession>V5H845</accession>
<protein>
    <submittedName>
        <fullName evidence="2">Putative cuticular protein 20</fullName>
    </submittedName>
</protein>
<reference evidence="2" key="1">
    <citation type="journal article" date="2015" name="Sci. Rep.">
        <title>Tissue- and time-dependent transcription in Ixodes ricinus salivary glands and midguts when blood feeding on the vertebrate host.</title>
        <authorList>
            <person name="Kotsyfakis M."/>
            <person name="Schwarz A."/>
            <person name="Erhart J."/>
            <person name="Ribeiro J.M."/>
        </authorList>
    </citation>
    <scope>NUCLEOTIDE SEQUENCE</scope>
    <source>
        <tissue evidence="2">Salivary gland and midgut</tissue>
    </source>
</reference>
<evidence type="ECO:0000256" key="1">
    <source>
        <dbReference type="SAM" id="MobiDB-lite"/>
    </source>
</evidence>